<dbReference type="EMBL" id="ML769389">
    <property type="protein sequence ID" value="KAE9408927.1"/>
    <property type="molecule type" value="Genomic_DNA"/>
</dbReference>
<dbReference type="GO" id="GO:0004672">
    <property type="term" value="F:protein kinase activity"/>
    <property type="evidence" value="ECO:0007669"/>
    <property type="project" value="InterPro"/>
</dbReference>
<dbReference type="SUPFAM" id="SSF56112">
    <property type="entry name" value="Protein kinase-like (PK-like)"/>
    <property type="match status" value="1"/>
</dbReference>
<name>A0A6A4IIU7_9AGAR</name>
<dbReference type="GO" id="GO:0005524">
    <property type="term" value="F:ATP binding"/>
    <property type="evidence" value="ECO:0007669"/>
    <property type="project" value="InterPro"/>
</dbReference>
<accession>A0A6A4IIU7</accession>
<evidence type="ECO:0000259" key="1">
    <source>
        <dbReference type="PROSITE" id="PS50011"/>
    </source>
</evidence>
<feature type="domain" description="Protein kinase" evidence="1">
    <location>
        <begin position="1"/>
        <end position="278"/>
    </location>
</feature>
<dbReference type="Proteomes" id="UP000799118">
    <property type="component" value="Unassembled WGS sequence"/>
</dbReference>
<dbReference type="InterPro" id="IPR000719">
    <property type="entry name" value="Prot_kinase_dom"/>
</dbReference>
<dbReference type="Gene3D" id="1.10.510.10">
    <property type="entry name" value="Transferase(Phosphotransferase) domain 1"/>
    <property type="match status" value="1"/>
</dbReference>
<reference evidence="2" key="1">
    <citation type="journal article" date="2019" name="Environ. Microbiol.">
        <title>Fungal ecological strategies reflected in gene transcription - a case study of two litter decomposers.</title>
        <authorList>
            <person name="Barbi F."/>
            <person name="Kohler A."/>
            <person name="Barry K."/>
            <person name="Baskaran P."/>
            <person name="Daum C."/>
            <person name="Fauchery L."/>
            <person name="Ihrmark K."/>
            <person name="Kuo A."/>
            <person name="LaButti K."/>
            <person name="Lipzen A."/>
            <person name="Morin E."/>
            <person name="Grigoriev I.V."/>
            <person name="Henrissat B."/>
            <person name="Lindahl B."/>
            <person name="Martin F."/>
        </authorList>
    </citation>
    <scope>NUCLEOTIDE SEQUENCE</scope>
    <source>
        <strain evidence="2">JB14</strain>
    </source>
</reference>
<dbReference type="PANTHER" id="PTHR44167:SF24">
    <property type="entry name" value="SERINE_THREONINE-PROTEIN KINASE CHK2"/>
    <property type="match status" value="1"/>
</dbReference>
<evidence type="ECO:0000313" key="2">
    <source>
        <dbReference type="EMBL" id="KAE9408927.1"/>
    </source>
</evidence>
<organism evidence="2 3">
    <name type="scientific">Gymnopus androsaceus JB14</name>
    <dbReference type="NCBI Taxonomy" id="1447944"/>
    <lineage>
        <taxon>Eukaryota</taxon>
        <taxon>Fungi</taxon>
        <taxon>Dikarya</taxon>
        <taxon>Basidiomycota</taxon>
        <taxon>Agaricomycotina</taxon>
        <taxon>Agaricomycetes</taxon>
        <taxon>Agaricomycetidae</taxon>
        <taxon>Agaricales</taxon>
        <taxon>Marasmiineae</taxon>
        <taxon>Omphalotaceae</taxon>
        <taxon>Gymnopus</taxon>
    </lineage>
</organism>
<gene>
    <name evidence="2" type="ORF">BT96DRAFT_807201</name>
</gene>
<dbReference type="PROSITE" id="PS50011">
    <property type="entry name" value="PROTEIN_KINASE_DOM"/>
    <property type="match status" value="1"/>
</dbReference>
<dbReference type="InterPro" id="IPR008266">
    <property type="entry name" value="Tyr_kinase_AS"/>
</dbReference>
<dbReference type="AlphaFoldDB" id="A0A6A4IIU7"/>
<dbReference type="InterPro" id="IPR011009">
    <property type="entry name" value="Kinase-like_dom_sf"/>
</dbReference>
<protein>
    <recommendedName>
        <fullName evidence="1">Protein kinase domain-containing protein</fullName>
    </recommendedName>
</protein>
<proteinExistence type="predicted"/>
<evidence type="ECO:0000313" key="3">
    <source>
        <dbReference type="Proteomes" id="UP000799118"/>
    </source>
</evidence>
<dbReference type="OrthoDB" id="3224178at2759"/>
<dbReference type="PANTHER" id="PTHR44167">
    <property type="entry name" value="OVARIAN-SPECIFIC SERINE/THREONINE-PROTEIN KINASE LOK-RELATED"/>
    <property type="match status" value="1"/>
</dbReference>
<keyword evidence="3" id="KW-1185">Reference proteome</keyword>
<feature type="non-terminal residue" evidence="2">
    <location>
        <position position="1"/>
    </location>
</feature>
<sequence>SPAVCPARTAQNQDVMIRLVAVDSFGDQHSHALDRLGAKHLASMPQNHALPVLNRIAYENKYYFAVFPMMQDVLSLPDFHDYVEAADYIEQLVEGLEFFHERLVSHGDICKENILINLVGPPLCTVDQPLRSRFPARYYYTDFEFSTCSDEGESRSSVQGSPVSWSDRGGVYGRPSAPEVSKPGFYSPFRADVWQLGYLLHSEFEDFPHFEGYQLLFKSMMDDDPRLRASTKEALKVVRRLKQDLHPIRGLSSNKSGNKLGDAFGLLEYAAWMVDVHG</sequence>
<dbReference type="PROSITE" id="PS00109">
    <property type="entry name" value="PROTEIN_KINASE_TYR"/>
    <property type="match status" value="1"/>
</dbReference>